<name>A0A7W8H9I7_9FIRM</name>
<gene>
    <name evidence="2" type="ORF">HNP82_001518</name>
</gene>
<dbReference type="Pfam" id="PF02592">
    <property type="entry name" value="Vut_1"/>
    <property type="match status" value="1"/>
</dbReference>
<evidence type="ECO:0000313" key="2">
    <source>
        <dbReference type="EMBL" id="MBB5264391.1"/>
    </source>
</evidence>
<feature type="transmembrane region" description="Helical" evidence="1">
    <location>
        <begin position="126"/>
        <end position="152"/>
    </location>
</feature>
<accession>A0A7W8H9I7</accession>
<keyword evidence="3" id="KW-1185">Reference proteome</keyword>
<dbReference type="PANTHER" id="PTHR34300:SF2">
    <property type="entry name" value="QUEUOSINE PRECURSOR TRANSPORTER-RELATED"/>
    <property type="match status" value="1"/>
</dbReference>
<evidence type="ECO:0000256" key="1">
    <source>
        <dbReference type="SAM" id="Phobius"/>
    </source>
</evidence>
<organism evidence="2 3">
    <name type="scientific">Catenibacillus scindens</name>
    <dbReference type="NCBI Taxonomy" id="673271"/>
    <lineage>
        <taxon>Bacteria</taxon>
        <taxon>Bacillati</taxon>
        <taxon>Bacillota</taxon>
        <taxon>Clostridia</taxon>
        <taxon>Lachnospirales</taxon>
        <taxon>Lachnospiraceae</taxon>
        <taxon>Catenibacillus</taxon>
    </lineage>
</organism>
<dbReference type="Proteomes" id="UP000543642">
    <property type="component" value="Unassembled WGS sequence"/>
</dbReference>
<keyword evidence="1" id="KW-1133">Transmembrane helix</keyword>
<feature type="transmembrane region" description="Helical" evidence="1">
    <location>
        <begin position="208"/>
        <end position="235"/>
    </location>
</feature>
<dbReference type="EMBL" id="JACHFW010000005">
    <property type="protein sequence ID" value="MBB5264391.1"/>
    <property type="molecule type" value="Genomic_DNA"/>
</dbReference>
<feature type="transmembrane region" description="Helical" evidence="1">
    <location>
        <begin position="28"/>
        <end position="52"/>
    </location>
</feature>
<reference evidence="2 3" key="1">
    <citation type="submission" date="2020-08" db="EMBL/GenBank/DDBJ databases">
        <title>Genomic Encyclopedia of Type Strains, Phase IV (KMG-IV): sequencing the most valuable type-strain genomes for metagenomic binning, comparative biology and taxonomic classification.</title>
        <authorList>
            <person name="Goeker M."/>
        </authorList>
    </citation>
    <scope>NUCLEOTIDE SEQUENCE [LARGE SCALE GENOMIC DNA]</scope>
    <source>
        <strain evidence="2 3">DSM 106146</strain>
    </source>
</reference>
<proteinExistence type="predicted"/>
<keyword evidence="1" id="KW-0472">Membrane</keyword>
<evidence type="ECO:0000313" key="3">
    <source>
        <dbReference type="Proteomes" id="UP000543642"/>
    </source>
</evidence>
<evidence type="ECO:0008006" key="4">
    <source>
        <dbReference type="Google" id="ProtNLM"/>
    </source>
</evidence>
<dbReference type="RefSeq" id="WP_183772964.1">
    <property type="nucleotide sequence ID" value="NZ_JACHFW010000005.1"/>
</dbReference>
<protein>
    <recommendedName>
        <fullName evidence="4">VUT family protein</fullName>
    </recommendedName>
</protein>
<dbReference type="AlphaFoldDB" id="A0A7W8H9I7"/>
<dbReference type="InterPro" id="IPR003744">
    <property type="entry name" value="YhhQ"/>
</dbReference>
<keyword evidence="1" id="KW-0812">Transmembrane</keyword>
<feature type="transmembrane region" description="Helical" evidence="1">
    <location>
        <begin position="93"/>
        <end position="114"/>
    </location>
</feature>
<dbReference type="PANTHER" id="PTHR34300">
    <property type="entry name" value="QUEUOSINE PRECURSOR TRANSPORTER-RELATED"/>
    <property type="match status" value="1"/>
</dbReference>
<feature type="transmembrane region" description="Helical" evidence="1">
    <location>
        <begin position="183"/>
        <end position="202"/>
    </location>
</feature>
<feature type="transmembrane region" description="Helical" evidence="1">
    <location>
        <begin position="58"/>
        <end position="81"/>
    </location>
</feature>
<comment type="caution">
    <text evidence="2">The sequence shown here is derived from an EMBL/GenBank/DDBJ whole genome shotgun (WGS) entry which is preliminary data.</text>
</comment>
<sequence length="259" mass="28956">MNNLYSPSLSSVNTFRIWLKKEKEETALLLRCIPATVVSLFVVSVICMNLLANKTLVQTSWIALDGGILISWLSFMCMDMITKHFGPKASSTIAILAAAINLMTCLIFYIASIIPSDADDYTALNGILGGTWFILLGSTVAFLVSAVINNFLNWTIGRAFHKNPDGRLAFAVRTYISTFIGQFIDNLIFSVIVFVIFAPVFWDGFHWTILQCVTCAITGAAAELIMEIVFSPLGYKVVTKWKERHVGQEYLTYMEEEYN</sequence>